<evidence type="ECO:0000256" key="3">
    <source>
        <dbReference type="ARBA" id="ARBA00022679"/>
    </source>
</evidence>
<dbReference type="PANTHER" id="PTHR11685">
    <property type="entry name" value="RBR FAMILY RING FINGER AND IBR DOMAIN-CONTAINING"/>
    <property type="match status" value="1"/>
</dbReference>
<gene>
    <name evidence="13" type="ORF">B0T25DRAFT_554698</name>
</gene>
<evidence type="ECO:0000256" key="8">
    <source>
        <dbReference type="ARBA" id="ARBA00022833"/>
    </source>
</evidence>
<proteinExistence type="predicted"/>
<protein>
    <recommendedName>
        <fullName evidence="2">RBR-type E3 ubiquitin transferase</fullName>
        <ecNumber evidence="2">2.3.2.31</ecNumber>
    </recommendedName>
</protein>
<dbReference type="GO" id="GO:0008270">
    <property type="term" value="F:zinc ion binding"/>
    <property type="evidence" value="ECO:0007669"/>
    <property type="project" value="UniProtKB-KW"/>
</dbReference>
<evidence type="ECO:0000256" key="7">
    <source>
        <dbReference type="ARBA" id="ARBA00022786"/>
    </source>
</evidence>
<evidence type="ECO:0000256" key="1">
    <source>
        <dbReference type="ARBA" id="ARBA00001798"/>
    </source>
</evidence>
<dbReference type="InterPro" id="IPR017907">
    <property type="entry name" value="Znf_RING_CS"/>
</dbReference>
<keyword evidence="8" id="KW-0862">Zinc</keyword>
<keyword evidence="4" id="KW-0479">Metal-binding</keyword>
<evidence type="ECO:0000256" key="10">
    <source>
        <dbReference type="SAM" id="MobiDB-lite"/>
    </source>
</evidence>
<evidence type="ECO:0000259" key="12">
    <source>
        <dbReference type="PROSITE" id="PS51873"/>
    </source>
</evidence>
<dbReference type="Proteomes" id="UP001275084">
    <property type="component" value="Unassembled WGS sequence"/>
</dbReference>
<keyword evidence="3" id="KW-0808">Transferase</keyword>
<dbReference type="CDD" id="cd20336">
    <property type="entry name" value="Rcat_RBR"/>
    <property type="match status" value="1"/>
</dbReference>
<dbReference type="InterPro" id="IPR031127">
    <property type="entry name" value="E3_UB_ligase_RBR"/>
</dbReference>
<dbReference type="PROSITE" id="PS51873">
    <property type="entry name" value="TRIAD"/>
    <property type="match status" value="1"/>
</dbReference>
<keyword evidence="7" id="KW-0833">Ubl conjugation pathway</keyword>
<evidence type="ECO:0000313" key="13">
    <source>
        <dbReference type="EMBL" id="KAK3343597.1"/>
    </source>
</evidence>
<evidence type="ECO:0000256" key="5">
    <source>
        <dbReference type="ARBA" id="ARBA00022737"/>
    </source>
</evidence>
<sequence>MFLNLRQRASRLFQRDTAGVGTHDSGTEAVSAGTPKRDHAQSGPEPYEPRAQSGQESKQKQPSSPAQHVANSDSTRPEVQDKKRRLAKTEDARQHFHGKGNDRSLKPPRAAGTKKTKATTNTAMASSTASAKSYYAPVNPNILGGFIWEEDGPFMGRDQSLLPSQQQQPLPQKRPESFNTTGTPVRGRYRPYNPDLLSGFDDDLVGGSGSSARTSVRGSGSSSAYTVETTSSSGSSTRAAPRQGYLPISDAILSGFDEELAVSTAAGRGDKGKGKEHQTAVEANSGAQAATTNPYLILLEARKKDAAATAVRNNEQVAPAELPEHDTPVDFGFGQRYQTGEKDAVIITNKRALLEFTSGVELECVVCTDSKDASQFPRAAVTKSCNHAPNTCLDCVAMSIQTDLNSRLWNEIKCPECGEFLAYEDVQQFADEETKERYQVLTFRYAISEADNFLWCTSGCGYGQVHDGGLDQPIVICMLCNHRSCFHHKAAWHENLTCGEFDSLQADPVNFRSRFELENEAAEAEAAARQAQEDADRVFAQSLLAEEQMDIDRERMEREEQERKAKEAQQRREKQERERKARKQREAAARRKIEDEASVKTVAQVTKPCPGCRAPIEKNSGCAHMTCTKCKHEFCWECLADHRKILLKDNSVHNLNCRFHPNNIKD</sequence>
<dbReference type="AlphaFoldDB" id="A0AAJ0H869"/>
<dbReference type="SMART" id="SM00184">
    <property type="entry name" value="RING"/>
    <property type="match status" value="2"/>
</dbReference>
<evidence type="ECO:0000256" key="6">
    <source>
        <dbReference type="ARBA" id="ARBA00022771"/>
    </source>
</evidence>
<accession>A0AAJ0H869</accession>
<evidence type="ECO:0000256" key="9">
    <source>
        <dbReference type="PROSITE-ProRule" id="PRU00175"/>
    </source>
</evidence>
<feature type="compositionally biased region" description="Polar residues" evidence="10">
    <location>
        <begin position="52"/>
        <end position="74"/>
    </location>
</feature>
<feature type="compositionally biased region" description="Low complexity" evidence="10">
    <location>
        <begin position="159"/>
        <end position="171"/>
    </location>
</feature>
<dbReference type="SMART" id="SM00647">
    <property type="entry name" value="IBR"/>
    <property type="match status" value="2"/>
</dbReference>
<keyword evidence="6 9" id="KW-0863">Zinc-finger</keyword>
<dbReference type="InterPro" id="IPR044066">
    <property type="entry name" value="TRIAD_supradom"/>
</dbReference>
<dbReference type="InterPro" id="IPR013083">
    <property type="entry name" value="Znf_RING/FYVE/PHD"/>
</dbReference>
<evidence type="ECO:0000256" key="2">
    <source>
        <dbReference type="ARBA" id="ARBA00012251"/>
    </source>
</evidence>
<evidence type="ECO:0000259" key="11">
    <source>
        <dbReference type="PROSITE" id="PS50089"/>
    </source>
</evidence>
<dbReference type="Gene3D" id="1.20.120.1750">
    <property type="match status" value="1"/>
</dbReference>
<dbReference type="EC" id="2.3.2.31" evidence="2"/>
<reference evidence="13" key="2">
    <citation type="submission" date="2023-06" db="EMBL/GenBank/DDBJ databases">
        <authorList>
            <consortium name="Lawrence Berkeley National Laboratory"/>
            <person name="Haridas S."/>
            <person name="Hensen N."/>
            <person name="Bonometti L."/>
            <person name="Westerberg I."/>
            <person name="Brannstrom I.O."/>
            <person name="Guillou S."/>
            <person name="Cros-Aarteil S."/>
            <person name="Calhoun S."/>
            <person name="Kuo A."/>
            <person name="Mondo S."/>
            <person name="Pangilinan J."/>
            <person name="Riley R."/>
            <person name="Labutti K."/>
            <person name="Andreopoulos B."/>
            <person name="Lipzen A."/>
            <person name="Chen C."/>
            <person name="Yanf M."/>
            <person name="Daum C."/>
            <person name="Ng V."/>
            <person name="Clum A."/>
            <person name="Steindorff A."/>
            <person name="Ohm R."/>
            <person name="Martin F."/>
            <person name="Silar P."/>
            <person name="Natvig D."/>
            <person name="Lalanne C."/>
            <person name="Gautier V."/>
            <person name="Ament-Velasquez S.L."/>
            <person name="Kruys A."/>
            <person name="Hutchinson M.I."/>
            <person name="Powell A.J."/>
            <person name="Barry K."/>
            <person name="Miller A.N."/>
            <person name="Grigoriev I.V."/>
            <person name="Debuchy R."/>
            <person name="Gladieux P."/>
            <person name="Thoren M.H."/>
            <person name="Johannesson H."/>
        </authorList>
    </citation>
    <scope>NUCLEOTIDE SEQUENCE</scope>
    <source>
        <strain evidence="13">CBS 955.72</strain>
    </source>
</reference>
<feature type="compositionally biased region" description="Polar residues" evidence="10">
    <location>
        <begin position="210"/>
        <end position="228"/>
    </location>
</feature>
<dbReference type="GO" id="GO:0016567">
    <property type="term" value="P:protein ubiquitination"/>
    <property type="evidence" value="ECO:0007669"/>
    <property type="project" value="InterPro"/>
</dbReference>
<comment type="catalytic activity">
    <reaction evidence="1">
        <text>[E2 ubiquitin-conjugating enzyme]-S-ubiquitinyl-L-cysteine + [acceptor protein]-L-lysine = [E2 ubiquitin-conjugating enzyme]-L-cysteine + [acceptor protein]-N(6)-ubiquitinyl-L-lysine.</text>
        <dbReference type="EC" id="2.3.2.31"/>
    </reaction>
</comment>
<feature type="compositionally biased region" description="Basic and acidic residues" evidence="10">
    <location>
        <begin position="75"/>
        <end position="105"/>
    </location>
</feature>
<keyword evidence="5" id="KW-0677">Repeat</keyword>
<feature type="domain" description="RING-type" evidence="12">
    <location>
        <begin position="360"/>
        <end position="666"/>
    </location>
</feature>
<dbReference type="Gene3D" id="3.30.40.10">
    <property type="entry name" value="Zinc/RING finger domain, C3HC4 (zinc finger)"/>
    <property type="match status" value="1"/>
</dbReference>
<evidence type="ECO:0000313" key="14">
    <source>
        <dbReference type="Proteomes" id="UP001275084"/>
    </source>
</evidence>
<dbReference type="InterPro" id="IPR001841">
    <property type="entry name" value="Znf_RING"/>
</dbReference>
<feature type="region of interest" description="Disordered" evidence="10">
    <location>
        <begin position="156"/>
        <end position="242"/>
    </location>
</feature>
<organism evidence="13 14">
    <name type="scientific">Lasiosphaeria hispida</name>
    <dbReference type="NCBI Taxonomy" id="260671"/>
    <lineage>
        <taxon>Eukaryota</taxon>
        <taxon>Fungi</taxon>
        <taxon>Dikarya</taxon>
        <taxon>Ascomycota</taxon>
        <taxon>Pezizomycotina</taxon>
        <taxon>Sordariomycetes</taxon>
        <taxon>Sordariomycetidae</taxon>
        <taxon>Sordariales</taxon>
        <taxon>Lasiosphaeriaceae</taxon>
        <taxon>Lasiosphaeria</taxon>
    </lineage>
</organism>
<dbReference type="GO" id="GO:0061630">
    <property type="term" value="F:ubiquitin protein ligase activity"/>
    <property type="evidence" value="ECO:0007669"/>
    <property type="project" value="UniProtKB-EC"/>
</dbReference>
<dbReference type="PROSITE" id="PS00518">
    <property type="entry name" value="ZF_RING_1"/>
    <property type="match status" value="1"/>
</dbReference>
<comment type="caution">
    <text evidence="13">The sequence shown here is derived from an EMBL/GenBank/DDBJ whole genome shotgun (WGS) entry which is preliminary data.</text>
</comment>
<dbReference type="Pfam" id="PF01485">
    <property type="entry name" value="IBR"/>
    <property type="match status" value="1"/>
</dbReference>
<keyword evidence="14" id="KW-1185">Reference proteome</keyword>
<feature type="domain" description="RING-type" evidence="11">
    <location>
        <begin position="364"/>
        <end position="417"/>
    </location>
</feature>
<dbReference type="SUPFAM" id="SSF57850">
    <property type="entry name" value="RING/U-box"/>
    <property type="match status" value="3"/>
</dbReference>
<dbReference type="EMBL" id="JAUIQD010000007">
    <property type="protein sequence ID" value="KAK3343597.1"/>
    <property type="molecule type" value="Genomic_DNA"/>
</dbReference>
<feature type="region of interest" description="Disordered" evidence="10">
    <location>
        <begin position="549"/>
        <end position="594"/>
    </location>
</feature>
<dbReference type="InterPro" id="IPR002867">
    <property type="entry name" value="IBR_dom"/>
</dbReference>
<feature type="compositionally biased region" description="Basic and acidic residues" evidence="10">
    <location>
        <begin position="268"/>
        <end position="279"/>
    </location>
</feature>
<feature type="region of interest" description="Disordered" evidence="10">
    <location>
        <begin position="1"/>
        <end position="129"/>
    </location>
</feature>
<feature type="region of interest" description="Disordered" evidence="10">
    <location>
        <begin position="266"/>
        <end position="286"/>
    </location>
</feature>
<feature type="compositionally biased region" description="Low complexity" evidence="10">
    <location>
        <begin position="118"/>
        <end position="129"/>
    </location>
</feature>
<name>A0AAJ0H869_9PEZI</name>
<dbReference type="PROSITE" id="PS50089">
    <property type="entry name" value="ZF_RING_2"/>
    <property type="match status" value="1"/>
</dbReference>
<reference evidence="13" key="1">
    <citation type="journal article" date="2023" name="Mol. Phylogenet. Evol.">
        <title>Genome-scale phylogeny and comparative genomics of the fungal order Sordariales.</title>
        <authorList>
            <person name="Hensen N."/>
            <person name="Bonometti L."/>
            <person name="Westerberg I."/>
            <person name="Brannstrom I.O."/>
            <person name="Guillou S."/>
            <person name="Cros-Aarteil S."/>
            <person name="Calhoun S."/>
            <person name="Haridas S."/>
            <person name="Kuo A."/>
            <person name="Mondo S."/>
            <person name="Pangilinan J."/>
            <person name="Riley R."/>
            <person name="LaButti K."/>
            <person name="Andreopoulos B."/>
            <person name="Lipzen A."/>
            <person name="Chen C."/>
            <person name="Yan M."/>
            <person name="Daum C."/>
            <person name="Ng V."/>
            <person name="Clum A."/>
            <person name="Steindorff A."/>
            <person name="Ohm R.A."/>
            <person name="Martin F."/>
            <person name="Silar P."/>
            <person name="Natvig D.O."/>
            <person name="Lalanne C."/>
            <person name="Gautier V."/>
            <person name="Ament-Velasquez S.L."/>
            <person name="Kruys A."/>
            <person name="Hutchinson M.I."/>
            <person name="Powell A.J."/>
            <person name="Barry K."/>
            <person name="Miller A.N."/>
            <person name="Grigoriev I.V."/>
            <person name="Debuchy R."/>
            <person name="Gladieux P."/>
            <person name="Hiltunen Thoren M."/>
            <person name="Johannesson H."/>
        </authorList>
    </citation>
    <scope>NUCLEOTIDE SEQUENCE</scope>
    <source>
        <strain evidence="13">CBS 955.72</strain>
    </source>
</reference>
<dbReference type="CDD" id="cd20335">
    <property type="entry name" value="BRcat_RBR"/>
    <property type="match status" value="1"/>
</dbReference>
<dbReference type="Pfam" id="PF22191">
    <property type="entry name" value="IBR_1"/>
    <property type="match status" value="1"/>
</dbReference>
<feature type="compositionally biased region" description="Basic and acidic residues" evidence="10">
    <location>
        <begin position="550"/>
        <end position="594"/>
    </location>
</feature>
<evidence type="ECO:0000256" key="4">
    <source>
        <dbReference type="ARBA" id="ARBA00022723"/>
    </source>
</evidence>